<dbReference type="EMBL" id="PFWY01000008">
    <property type="protein sequence ID" value="PJA41446.1"/>
    <property type="molecule type" value="Genomic_DNA"/>
</dbReference>
<organism evidence="2 3">
    <name type="scientific">candidate division WWE3 bacterium CG_4_9_14_3_um_filter_34_6</name>
    <dbReference type="NCBI Taxonomy" id="1975079"/>
    <lineage>
        <taxon>Bacteria</taxon>
        <taxon>Katanobacteria</taxon>
    </lineage>
</organism>
<gene>
    <name evidence="2" type="ORF">CO178_00140</name>
</gene>
<feature type="domain" description="PIN" evidence="1">
    <location>
        <begin position="1"/>
        <end position="126"/>
    </location>
</feature>
<dbReference type="InterPro" id="IPR052106">
    <property type="entry name" value="PINc/VapC_TA"/>
</dbReference>
<evidence type="ECO:0000313" key="2">
    <source>
        <dbReference type="EMBL" id="PJA41446.1"/>
    </source>
</evidence>
<dbReference type="PANTHER" id="PTHR38826:SF5">
    <property type="entry name" value="RIBONUCLEASE VAPC13"/>
    <property type="match status" value="1"/>
</dbReference>
<dbReference type="SUPFAM" id="SSF88723">
    <property type="entry name" value="PIN domain-like"/>
    <property type="match status" value="1"/>
</dbReference>
<dbReference type="SMART" id="SM00670">
    <property type="entry name" value="PINc"/>
    <property type="match status" value="1"/>
</dbReference>
<dbReference type="InterPro" id="IPR029060">
    <property type="entry name" value="PIN-like_dom_sf"/>
</dbReference>
<accession>A0A2M7X5H9</accession>
<dbReference type="PANTHER" id="PTHR38826">
    <property type="entry name" value="RIBONUCLEASE VAPC13"/>
    <property type="match status" value="1"/>
</dbReference>
<reference evidence="3" key="1">
    <citation type="submission" date="2017-09" db="EMBL/GenBank/DDBJ databases">
        <title>Depth-based differentiation of microbial function through sediment-hosted aquifers and enrichment of novel symbionts in the deep terrestrial subsurface.</title>
        <authorList>
            <person name="Probst A.J."/>
            <person name="Ladd B."/>
            <person name="Jarett J.K."/>
            <person name="Geller-Mcgrath D.E."/>
            <person name="Sieber C.M.K."/>
            <person name="Emerson J.B."/>
            <person name="Anantharaman K."/>
            <person name="Thomas B.C."/>
            <person name="Malmstrom R."/>
            <person name="Stieglmeier M."/>
            <person name="Klingl A."/>
            <person name="Woyke T."/>
            <person name="Ryan C.M."/>
            <person name="Banfield J.F."/>
        </authorList>
    </citation>
    <scope>NUCLEOTIDE SEQUENCE [LARGE SCALE GENOMIC DNA]</scope>
</reference>
<protein>
    <recommendedName>
        <fullName evidence="1">PIN domain-containing protein</fullName>
    </recommendedName>
</protein>
<name>A0A2M7X5H9_UNCKA</name>
<dbReference type="Pfam" id="PF01850">
    <property type="entry name" value="PIN"/>
    <property type="match status" value="1"/>
</dbReference>
<dbReference type="AlphaFoldDB" id="A0A2M7X5H9"/>
<evidence type="ECO:0000259" key="1">
    <source>
        <dbReference type="SMART" id="SM00670"/>
    </source>
</evidence>
<evidence type="ECO:0000313" key="3">
    <source>
        <dbReference type="Proteomes" id="UP000230683"/>
    </source>
</evidence>
<dbReference type="Proteomes" id="UP000230683">
    <property type="component" value="Unassembled WGS sequence"/>
</dbReference>
<dbReference type="InterPro" id="IPR002716">
    <property type="entry name" value="PIN_dom"/>
</dbReference>
<proteinExistence type="predicted"/>
<dbReference type="Gene3D" id="3.40.50.1010">
    <property type="entry name" value="5'-nuclease"/>
    <property type="match status" value="1"/>
</dbReference>
<comment type="caution">
    <text evidence="2">The sequence shown here is derived from an EMBL/GenBank/DDBJ whole genome shotgun (WGS) entry which is preliminary data.</text>
</comment>
<sequence>MRYFIDANVILRFFLKDHKEYSQKAKVIFEEIKKEKALGLVSPLVIHEVLYVAIKVYGQERKIVASKLISLLGLNNIEVLDMPKGDLLEVLDSFSKLNIDFPDLVYAKVCEKENIPIISFDKHFDKLGLKRLEEI</sequence>